<dbReference type="SMART" id="SM00261">
    <property type="entry name" value="FU"/>
    <property type="match status" value="5"/>
</dbReference>
<accession>A0A286UU54</accession>
<dbReference type="OrthoDB" id="18487at2759"/>
<keyword evidence="4" id="KW-1185">Reference proteome</keyword>
<dbReference type="CDD" id="cd00064">
    <property type="entry name" value="FU"/>
    <property type="match status" value="3"/>
</dbReference>
<dbReference type="Gene3D" id="2.10.220.10">
    <property type="entry name" value="Hormone Receptor, Insulin-like Growth Factor Receptor 1, Chain A, domain 2"/>
    <property type="match status" value="3"/>
</dbReference>
<keyword evidence="3" id="KW-0675">Receptor</keyword>
<dbReference type="InParanoid" id="A0A286UU54"/>
<feature type="compositionally biased region" description="Basic residues" evidence="1">
    <location>
        <begin position="480"/>
        <end position="494"/>
    </location>
</feature>
<evidence type="ECO:0000313" key="4">
    <source>
        <dbReference type="Proteomes" id="UP000217199"/>
    </source>
</evidence>
<dbReference type="SUPFAM" id="SSF57184">
    <property type="entry name" value="Growth factor receptor domain"/>
    <property type="match status" value="2"/>
</dbReference>
<reference evidence="3 4" key="1">
    <citation type="journal article" date="2017" name="Mol. Ecol.">
        <title>Comparative and population genomic landscape of Phellinus noxius: A hypervariable fungus causing root rot in trees.</title>
        <authorList>
            <person name="Chung C.L."/>
            <person name="Lee T.J."/>
            <person name="Akiba M."/>
            <person name="Lee H.H."/>
            <person name="Kuo T.H."/>
            <person name="Liu D."/>
            <person name="Ke H.M."/>
            <person name="Yokoi T."/>
            <person name="Roa M.B."/>
            <person name="Lu M.J."/>
            <person name="Chang Y.Y."/>
            <person name="Ann P.J."/>
            <person name="Tsai J.N."/>
            <person name="Chen C.Y."/>
            <person name="Tzean S.S."/>
            <person name="Ota Y."/>
            <person name="Hattori T."/>
            <person name="Sahashi N."/>
            <person name="Liou R.F."/>
            <person name="Kikuchi T."/>
            <person name="Tsai I.J."/>
        </authorList>
    </citation>
    <scope>NUCLEOTIDE SEQUENCE [LARGE SCALE GENOMIC DNA]</scope>
    <source>
        <strain evidence="3 4">FFPRI411160</strain>
    </source>
</reference>
<comment type="caution">
    <text evidence="3">The sequence shown here is derived from an EMBL/GenBank/DDBJ whole genome shotgun (WGS) entry which is preliminary data.</text>
</comment>
<feature type="compositionally biased region" description="Basic and acidic residues" evidence="1">
    <location>
        <begin position="464"/>
        <end position="474"/>
    </location>
</feature>
<evidence type="ECO:0000313" key="3">
    <source>
        <dbReference type="EMBL" id="PAV23032.1"/>
    </source>
</evidence>
<gene>
    <name evidence="3" type="ORF">PNOK_0009900</name>
</gene>
<name>A0A286UU54_9AGAM</name>
<dbReference type="PANTHER" id="PTHR15332:SF175">
    <property type="entry name" value="PROPROTEIN CONVERTASE SUBTILISIN_KEXIN TYPE 5-LIKE"/>
    <property type="match status" value="1"/>
</dbReference>
<evidence type="ECO:0000256" key="1">
    <source>
        <dbReference type="SAM" id="MobiDB-lite"/>
    </source>
</evidence>
<dbReference type="InterPro" id="IPR006212">
    <property type="entry name" value="Furin_repeat"/>
</dbReference>
<dbReference type="Proteomes" id="UP000217199">
    <property type="component" value="Unassembled WGS sequence"/>
</dbReference>
<keyword evidence="2" id="KW-0472">Membrane</keyword>
<feature type="compositionally biased region" description="Polar residues" evidence="1">
    <location>
        <begin position="499"/>
        <end position="513"/>
    </location>
</feature>
<feature type="transmembrane region" description="Helical" evidence="2">
    <location>
        <begin position="398"/>
        <end position="419"/>
    </location>
</feature>
<sequence length="523" mass="55282">MALVAVMPVGRIMQMGQSVPLVWMDSFFSDDGSCRVCQLGCSSCLDSTGIYSAYESGFTLSSTDSTKCTPQSSVTSTRTVCTDGSFSGGTACTACNALCSTCTGSTGNDCIVCGSGRYKFNGSCVNVDSNGVCQAGLTAGNGFVADNNKKECEACPEKCTACGITSFTIASTIDQAKCTSCLPGFVLSSGQCVESCPNGSFLDPKDNTTCSNCDSTCSTCANSFTTCLTCANNLLASGGTCVTSCPSGTFSSSGACVSSHTDCATCTGTSFNHCPTCPSSRPVLSNGRCLPVCSKAEFFDSASGSCKSCDSSCASCSGDGGANCLSCANDNNILRSGRCVSTACESGTSVVNGLGICLSDLVAIPQTSSPTGTSSGILPSITGIDSPIVEDRGQRLEWWQIFLMALGCAFVILVLLLCWRRQARKRRLAATQEFARQKQLDRPKTWRERVIRFGERLYAYSGRTRDSRGAHKGNDLPLSYRHRNLKHESRRHSKKTESDLNTMSDESMYTYLTGQPRRATEVR</sequence>
<dbReference type="PANTHER" id="PTHR15332">
    <property type="entry name" value="PROPROTEIN CONVERTASE SUBTILISIN_KEXIN TYPE 5-LIKE"/>
    <property type="match status" value="1"/>
</dbReference>
<feature type="region of interest" description="Disordered" evidence="1">
    <location>
        <begin position="464"/>
        <end position="523"/>
    </location>
</feature>
<protein>
    <submittedName>
        <fullName evidence="3">Growth factor receptor domain-containing</fullName>
    </submittedName>
</protein>
<dbReference type="EMBL" id="NBII01000001">
    <property type="protein sequence ID" value="PAV23032.1"/>
    <property type="molecule type" value="Genomic_DNA"/>
</dbReference>
<proteinExistence type="predicted"/>
<dbReference type="InterPro" id="IPR009030">
    <property type="entry name" value="Growth_fac_rcpt_cys_sf"/>
</dbReference>
<evidence type="ECO:0000256" key="2">
    <source>
        <dbReference type="SAM" id="Phobius"/>
    </source>
</evidence>
<organism evidence="3 4">
    <name type="scientific">Pyrrhoderma noxium</name>
    <dbReference type="NCBI Taxonomy" id="2282107"/>
    <lineage>
        <taxon>Eukaryota</taxon>
        <taxon>Fungi</taxon>
        <taxon>Dikarya</taxon>
        <taxon>Basidiomycota</taxon>
        <taxon>Agaricomycotina</taxon>
        <taxon>Agaricomycetes</taxon>
        <taxon>Hymenochaetales</taxon>
        <taxon>Hymenochaetaceae</taxon>
        <taxon>Pyrrhoderma</taxon>
    </lineage>
</organism>
<dbReference type="AlphaFoldDB" id="A0A286UU54"/>
<dbReference type="STRING" id="2282107.A0A286UU54"/>
<keyword evidence="2" id="KW-0812">Transmembrane</keyword>
<keyword evidence="2" id="KW-1133">Transmembrane helix</keyword>